<evidence type="ECO:0000313" key="3">
    <source>
        <dbReference type="Proteomes" id="UP000033804"/>
    </source>
</evidence>
<keyword evidence="3" id="KW-1185">Reference proteome</keyword>
<dbReference type="KEGG" id="vg:26517776"/>
<sequence length="56" mass="6305">MSIQEGLSNLALSASLFLTYTAKEYEVITPSLYNSLMFATITIGSIIFWRTIRAKE</sequence>
<accession>A0A0F6TGM4</accession>
<dbReference type="Proteomes" id="UP000033804">
    <property type="component" value="Segment"/>
</dbReference>
<dbReference type="RefSeq" id="YP_009189478.1">
    <property type="nucleotide sequence ID" value="NC_028676.1"/>
</dbReference>
<organism evidence="2 3">
    <name type="scientific">Sinorhizobium phage phiM9</name>
    <dbReference type="NCBI Taxonomy" id="1636182"/>
    <lineage>
        <taxon>Viruses</taxon>
        <taxon>Duplodnaviria</taxon>
        <taxon>Heunggongvirae</taxon>
        <taxon>Uroviricota</taxon>
        <taxon>Caudoviricetes</taxon>
        <taxon>Pootjesviridae</taxon>
        <taxon>Emnonavirus</taxon>
        <taxon>Emnonavirus phiM9</taxon>
    </lineage>
</organism>
<evidence type="ECO:0000256" key="1">
    <source>
        <dbReference type="SAM" id="Phobius"/>
    </source>
</evidence>
<reference evidence="3" key="2">
    <citation type="submission" date="2015-03" db="EMBL/GenBank/DDBJ databases">
        <title>The genome and structure of Sinorhizobium meliloti phage phiM9.</title>
        <authorList>
            <person name="Johnson M.C."/>
            <person name="Tatum K.B."/>
            <person name="Lynn J.S."/>
            <person name="Brewer T.E."/>
            <person name="Washburn B.K."/>
            <person name="Stroupe M.E."/>
            <person name="Jones K.M."/>
        </authorList>
    </citation>
    <scope>NUCLEOTIDE SEQUENCE [LARGE SCALE GENOMIC DNA]</scope>
</reference>
<keyword evidence="1" id="KW-0472">Membrane</keyword>
<name>A0A0F6TGM4_9CAUD</name>
<feature type="transmembrane region" description="Helical" evidence="1">
    <location>
        <begin position="31"/>
        <end position="49"/>
    </location>
</feature>
<evidence type="ECO:0000313" key="2">
    <source>
        <dbReference type="EMBL" id="AKE44724.1"/>
    </source>
</evidence>
<gene>
    <name evidence="2" type="ORF">Sm_phiM9_096</name>
</gene>
<dbReference type="GeneID" id="26517776"/>
<keyword evidence="1" id="KW-0812">Transmembrane</keyword>
<protein>
    <submittedName>
        <fullName evidence="2">Uncharacterized protein</fullName>
    </submittedName>
</protein>
<proteinExistence type="predicted"/>
<keyword evidence="1" id="KW-1133">Transmembrane helix</keyword>
<reference evidence="2 3" key="1">
    <citation type="journal article" date="2015" name="J. Virol.">
        <title>Sinorhizobium meliloti Phage ?M9 Defines a New Group of T4 Superfamily Phages with Unusual Genomic Features but a Common T=16 Capsid.</title>
        <authorList>
            <person name="Johnson M.C."/>
            <person name="Tatum K.B."/>
            <person name="Lynn J.S."/>
            <person name="Brewer T.E."/>
            <person name="Lu S."/>
            <person name="Washburn B.K."/>
            <person name="Stroupe M.E."/>
            <person name="Jones K.M."/>
        </authorList>
    </citation>
    <scope>NUCLEOTIDE SEQUENCE [LARGE SCALE GENOMIC DNA]</scope>
</reference>
<dbReference type="EMBL" id="KP881232">
    <property type="protein sequence ID" value="AKE44724.1"/>
    <property type="molecule type" value="Genomic_DNA"/>
</dbReference>